<sequence>MRLQGKVAVITGAAGNIGLETARQFLREGASVALVDLNAEALESAKTQLVPDIPTTNESHVLVIVTDSTSEDDTTRMFSEVVAKLGRLDCAFLNAGISYSSTPILDETMDRFDKVMNVNVRSGVKYAGMAMKELGNGGSIIITSSIAGLRGTPGMSIYATSKFALRGLSLTAAGELGPFGIRVNTVHPSGVNTPMFHATWGPEKIEELKKAMPLGRFAEVDDIAGVVVFLASDESKFMTGGMLKVDGRSVSF</sequence>
<dbReference type="AlphaFoldDB" id="A0A9N9U4N4"/>
<dbReference type="FunFam" id="3.40.50.720:FF:000084">
    <property type="entry name" value="Short-chain dehydrogenase reductase"/>
    <property type="match status" value="1"/>
</dbReference>
<dbReference type="PROSITE" id="PS00061">
    <property type="entry name" value="ADH_SHORT"/>
    <property type="match status" value="1"/>
</dbReference>
<organism evidence="2 3">
    <name type="scientific">Clonostachys byssicola</name>
    <dbReference type="NCBI Taxonomy" id="160290"/>
    <lineage>
        <taxon>Eukaryota</taxon>
        <taxon>Fungi</taxon>
        <taxon>Dikarya</taxon>
        <taxon>Ascomycota</taxon>
        <taxon>Pezizomycotina</taxon>
        <taxon>Sordariomycetes</taxon>
        <taxon>Hypocreomycetidae</taxon>
        <taxon>Hypocreales</taxon>
        <taxon>Bionectriaceae</taxon>
        <taxon>Clonostachys</taxon>
    </lineage>
</organism>
<dbReference type="NCBIfam" id="NF005559">
    <property type="entry name" value="PRK07231.1"/>
    <property type="match status" value="1"/>
</dbReference>
<evidence type="ECO:0000256" key="1">
    <source>
        <dbReference type="ARBA" id="ARBA00022857"/>
    </source>
</evidence>
<dbReference type="Gene3D" id="3.40.50.720">
    <property type="entry name" value="NAD(P)-binding Rossmann-like Domain"/>
    <property type="match status" value="1"/>
</dbReference>
<evidence type="ECO:0000313" key="2">
    <source>
        <dbReference type="EMBL" id="CAG9981771.1"/>
    </source>
</evidence>
<keyword evidence="1" id="KW-0521">NADP</keyword>
<keyword evidence="3" id="KW-1185">Reference proteome</keyword>
<dbReference type="PANTHER" id="PTHR42820">
    <property type="entry name" value="SHORT-CHAIN DEHYDROGENASE REDUCTASE"/>
    <property type="match status" value="1"/>
</dbReference>
<evidence type="ECO:0000313" key="3">
    <source>
        <dbReference type="Proteomes" id="UP000754883"/>
    </source>
</evidence>
<dbReference type="InterPro" id="IPR002347">
    <property type="entry name" value="SDR_fam"/>
</dbReference>
<dbReference type="InterPro" id="IPR020904">
    <property type="entry name" value="Sc_DH/Rdtase_CS"/>
</dbReference>
<dbReference type="InterPro" id="IPR036291">
    <property type="entry name" value="NAD(P)-bd_dom_sf"/>
</dbReference>
<dbReference type="OrthoDB" id="47007at2759"/>
<reference evidence="3" key="1">
    <citation type="submission" date="2019-06" db="EMBL/GenBank/DDBJ databases">
        <authorList>
            <person name="Broberg M."/>
        </authorList>
    </citation>
    <scope>NUCLEOTIDE SEQUENCE [LARGE SCALE GENOMIC DNA]</scope>
</reference>
<protein>
    <submittedName>
        <fullName evidence="2">Uncharacterized protein</fullName>
    </submittedName>
</protein>
<name>A0A9N9U4N4_9HYPO</name>
<comment type="caution">
    <text evidence="2">The sequence shown here is derived from an EMBL/GenBank/DDBJ whole genome shotgun (WGS) entry which is preliminary data.</text>
</comment>
<dbReference type="PRINTS" id="PR00081">
    <property type="entry name" value="GDHRDH"/>
</dbReference>
<dbReference type="SUPFAM" id="SSF51735">
    <property type="entry name" value="NAD(P)-binding Rossmann-fold domains"/>
    <property type="match status" value="1"/>
</dbReference>
<dbReference type="PANTHER" id="PTHR42820:SF1">
    <property type="entry name" value="SHORT-CHAIN DEHYDROGENASE_REDUCTASE FAMILY PROTEIN"/>
    <property type="match status" value="1"/>
</dbReference>
<dbReference type="Pfam" id="PF13561">
    <property type="entry name" value="adh_short_C2"/>
    <property type="match status" value="1"/>
</dbReference>
<reference evidence="2 3" key="2">
    <citation type="submission" date="2021-10" db="EMBL/GenBank/DDBJ databases">
        <authorList>
            <person name="Piombo E."/>
        </authorList>
    </citation>
    <scope>NUCLEOTIDE SEQUENCE [LARGE SCALE GENOMIC DNA]</scope>
</reference>
<dbReference type="CDD" id="cd05233">
    <property type="entry name" value="SDR_c"/>
    <property type="match status" value="1"/>
</dbReference>
<dbReference type="Proteomes" id="UP000754883">
    <property type="component" value="Unassembled WGS sequence"/>
</dbReference>
<proteinExistence type="predicted"/>
<dbReference type="EMBL" id="CABFNO020001327">
    <property type="protein sequence ID" value="CAG9981771.1"/>
    <property type="molecule type" value="Genomic_DNA"/>
</dbReference>
<gene>
    <name evidence="2" type="ORF">CBYS24578_00017395</name>
</gene>
<accession>A0A9N9U4N4</accession>